<feature type="chain" id="PRO_5013203563" description="Phosphohistidine phosphatase SixA" evidence="1">
    <location>
        <begin position="27"/>
        <end position="211"/>
    </location>
</feature>
<comment type="caution">
    <text evidence="2">The sequence shown here is derived from an EMBL/GenBank/DDBJ whole genome shotgun (WGS) entry which is preliminary data.</text>
</comment>
<keyword evidence="3" id="KW-1185">Reference proteome</keyword>
<dbReference type="AlphaFoldDB" id="A0A1Q9DIM8"/>
<dbReference type="Gene3D" id="3.40.50.1240">
    <property type="entry name" value="Phosphoglycerate mutase-like"/>
    <property type="match status" value="1"/>
</dbReference>
<feature type="signal peptide" evidence="1">
    <location>
        <begin position="1"/>
        <end position="26"/>
    </location>
</feature>
<reference evidence="2 3" key="1">
    <citation type="submission" date="2016-02" db="EMBL/GenBank/DDBJ databases">
        <title>Genome analysis of coral dinoflagellate symbionts highlights evolutionary adaptations to a symbiotic lifestyle.</title>
        <authorList>
            <person name="Aranda M."/>
            <person name="Li Y."/>
            <person name="Liew Y.J."/>
            <person name="Baumgarten S."/>
            <person name="Simakov O."/>
            <person name="Wilson M."/>
            <person name="Piel J."/>
            <person name="Ashoor H."/>
            <person name="Bougouffa S."/>
            <person name="Bajic V.B."/>
            <person name="Ryu T."/>
            <person name="Ravasi T."/>
            <person name="Bayer T."/>
            <person name="Micklem G."/>
            <person name="Kim H."/>
            <person name="Bhak J."/>
            <person name="Lajeunesse T.C."/>
            <person name="Voolstra C.R."/>
        </authorList>
    </citation>
    <scope>NUCLEOTIDE SEQUENCE [LARGE SCALE GENOMIC DNA]</scope>
    <source>
        <strain evidence="2 3">CCMP2467</strain>
    </source>
</reference>
<protein>
    <recommendedName>
        <fullName evidence="4">Phosphohistidine phosphatase SixA</fullName>
    </recommendedName>
</protein>
<proteinExistence type="predicted"/>
<dbReference type="SUPFAM" id="SSF53254">
    <property type="entry name" value="Phosphoglycerate mutase-like"/>
    <property type="match status" value="1"/>
</dbReference>
<dbReference type="Proteomes" id="UP000186817">
    <property type="component" value="Unassembled WGS sequence"/>
</dbReference>
<dbReference type="InterPro" id="IPR013078">
    <property type="entry name" value="His_Pase_superF_clade-1"/>
</dbReference>
<dbReference type="EMBL" id="LSRX01000519">
    <property type="protein sequence ID" value="OLP95000.1"/>
    <property type="molecule type" value="Genomic_DNA"/>
</dbReference>
<dbReference type="CDD" id="cd07067">
    <property type="entry name" value="HP_PGM_like"/>
    <property type="match status" value="1"/>
</dbReference>
<evidence type="ECO:0000313" key="3">
    <source>
        <dbReference type="Proteomes" id="UP000186817"/>
    </source>
</evidence>
<evidence type="ECO:0000256" key="1">
    <source>
        <dbReference type="SAM" id="SignalP"/>
    </source>
</evidence>
<dbReference type="InterPro" id="IPR029033">
    <property type="entry name" value="His_PPase_superfam"/>
</dbReference>
<accession>A0A1Q9DIM8</accession>
<organism evidence="2 3">
    <name type="scientific">Symbiodinium microadriaticum</name>
    <name type="common">Dinoflagellate</name>
    <name type="synonym">Zooxanthella microadriatica</name>
    <dbReference type="NCBI Taxonomy" id="2951"/>
    <lineage>
        <taxon>Eukaryota</taxon>
        <taxon>Sar</taxon>
        <taxon>Alveolata</taxon>
        <taxon>Dinophyceae</taxon>
        <taxon>Suessiales</taxon>
        <taxon>Symbiodiniaceae</taxon>
        <taxon>Symbiodinium</taxon>
    </lineage>
</organism>
<gene>
    <name evidence="2" type="ORF">AK812_SmicGene22913</name>
</gene>
<dbReference type="OrthoDB" id="438708at2759"/>
<sequence>MQPAFFRNRAFIDMFVLQLTAQATQATLGQAPQPLTSGPDHMAFHCILLRHGTPVPEEEDPERPLSDQGHKDAESTASAVAAYLQSVTAGRDVLVAHSGKLRARQTAEAVMKALLATGFEASCEERVGLSPNDEPAASLELLECGPTKVLVGHLPHMGKLAAAMIKSPAAAGRLGGLFHPAGGLALRRENADWVEAAEVVCGEPWWNKADA</sequence>
<evidence type="ECO:0008006" key="4">
    <source>
        <dbReference type="Google" id="ProtNLM"/>
    </source>
</evidence>
<evidence type="ECO:0000313" key="2">
    <source>
        <dbReference type="EMBL" id="OLP95000.1"/>
    </source>
</evidence>
<name>A0A1Q9DIM8_SYMMI</name>
<keyword evidence="1" id="KW-0732">Signal</keyword>